<comment type="function">
    <text evidence="1">Multidrug efflux pump.</text>
</comment>
<dbReference type="RefSeq" id="WP_223419712.1">
    <property type="nucleotide sequence ID" value="NZ_JAIPME010000002.1"/>
</dbReference>
<reference evidence="7 8" key="1">
    <citation type="submission" date="2021-08" db="EMBL/GenBank/DDBJ databases">
        <title>FDA dAtabase for Regulatory Grade micrObial Sequences (FDA-ARGOS): Supporting development and validation of Infectious Disease Dx tests.</title>
        <authorList>
            <person name="Sproer C."/>
            <person name="Gronow S."/>
            <person name="Severitt S."/>
            <person name="Schroder I."/>
            <person name="Tallon L."/>
            <person name="Sadzewicz L."/>
            <person name="Zhao X."/>
            <person name="Boylan J."/>
            <person name="Ott S."/>
            <person name="Bowen H."/>
            <person name="Vavikolanu K."/>
            <person name="Hazen T."/>
            <person name="Aluvathingal J."/>
            <person name="Nadendla S."/>
            <person name="Lowell S."/>
            <person name="Myers T."/>
            <person name="Yan Y."/>
            <person name="Sichtig H."/>
        </authorList>
    </citation>
    <scope>NUCLEOTIDE SEQUENCE [LARGE SCALE GENOMIC DNA]</scope>
    <source>
        <strain evidence="7 8">FDAARGOS_1460</strain>
    </source>
</reference>
<feature type="transmembrane region" description="Helical" evidence="6">
    <location>
        <begin position="181"/>
        <end position="206"/>
    </location>
</feature>
<comment type="similarity">
    <text evidence="2">Belongs to the multi antimicrobial extrusion (MATE) (TC 2.A.66.1) family.</text>
</comment>
<feature type="transmembrane region" description="Helical" evidence="6">
    <location>
        <begin position="151"/>
        <end position="175"/>
    </location>
</feature>
<feature type="transmembrane region" description="Helical" evidence="6">
    <location>
        <begin position="7"/>
        <end position="28"/>
    </location>
</feature>
<evidence type="ECO:0000256" key="1">
    <source>
        <dbReference type="ARBA" id="ARBA00003408"/>
    </source>
</evidence>
<evidence type="ECO:0000256" key="4">
    <source>
        <dbReference type="ARBA" id="ARBA00022448"/>
    </source>
</evidence>
<keyword evidence="6" id="KW-0812">Transmembrane</keyword>
<comment type="caution">
    <text evidence="7">The sequence shown here is derived from an EMBL/GenBank/DDBJ whole genome shotgun (WGS) entry which is preliminary data.</text>
</comment>
<organism evidence="7 8">
    <name type="scientific">Anaerococcus murdochii</name>
    <dbReference type="NCBI Taxonomy" id="411577"/>
    <lineage>
        <taxon>Bacteria</taxon>
        <taxon>Bacillati</taxon>
        <taxon>Bacillota</taxon>
        <taxon>Tissierellia</taxon>
        <taxon>Tissierellales</taxon>
        <taxon>Peptoniphilaceae</taxon>
        <taxon>Anaerococcus</taxon>
    </lineage>
</organism>
<dbReference type="EMBL" id="JAIPME010000002">
    <property type="protein sequence ID" value="MBZ2386993.1"/>
    <property type="molecule type" value="Genomic_DNA"/>
</dbReference>
<evidence type="ECO:0000256" key="5">
    <source>
        <dbReference type="ARBA" id="ARBA00031636"/>
    </source>
</evidence>
<dbReference type="Pfam" id="PF01554">
    <property type="entry name" value="MatE"/>
    <property type="match status" value="2"/>
</dbReference>
<feature type="transmembrane region" description="Helical" evidence="6">
    <location>
        <begin position="339"/>
        <end position="356"/>
    </location>
</feature>
<keyword evidence="4" id="KW-0813">Transport</keyword>
<feature type="transmembrane region" description="Helical" evidence="6">
    <location>
        <begin position="122"/>
        <end position="144"/>
    </location>
</feature>
<keyword evidence="8" id="KW-1185">Reference proteome</keyword>
<evidence type="ECO:0000313" key="8">
    <source>
        <dbReference type="Proteomes" id="UP000734271"/>
    </source>
</evidence>
<keyword evidence="6" id="KW-1133">Transmembrane helix</keyword>
<accession>A0ABS7SZM3</accession>
<protein>
    <recommendedName>
        <fullName evidence="3">Probable multidrug resistance protein NorM</fullName>
    </recommendedName>
    <alternativeName>
        <fullName evidence="5">Multidrug-efflux transporter</fullName>
    </alternativeName>
</protein>
<feature type="transmembrane region" description="Helical" evidence="6">
    <location>
        <begin position="303"/>
        <end position="327"/>
    </location>
</feature>
<dbReference type="PANTHER" id="PTHR43298:SF2">
    <property type="entry name" value="FMN_FAD EXPORTER YEEO-RELATED"/>
    <property type="match status" value="1"/>
</dbReference>
<evidence type="ECO:0000256" key="3">
    <source>
        <dbReference type="ARBA" id="ARBA00020268"/>
    </source>
</evidence>
<name>A0ABS7SZM3_9FIRM</name>
<evidence type="ECO:0000256" key="6">
    <source>
        <dbReference type="SAM" id="Phobius"/>
    </source>
</evidence>
<evidence type="ECO:0000256" key="2">
    <source>
        <dbReference type="ARBA" id="ARBA00010199"/>
    </source>
</evidence>
<feature type="transmembrane region" description="Helical" evidence="6">
    <location>
        <begin position="405"/>
        <end position="424"/>
    </location>
</feature>
<gene>
    <name evidence="7" type="ORF">K8P03_06825</name>
</gene>
<evidence type="ECO:0000313" key="7">
    <source>
        <dbReference type="EMBL" id="MBZ2386993.1"/>
    </source>
</evidence>
<feature type="transmembrane region" description="Helical" evidence="6">
    <location>
        <begin position="377"/>
        <end position="399"/>
    </location>
</feature>
<proteinExistence type="inferred from homology"/>
<keyword evidence="6" id="KW-0472">Membrane</keyword>
<dbReference type="Proteomes" id="UP000734271">
    <property type="component" value="Unassembled WGS sequence"/>
</dbReference>
<dbReference type="PANTHER" id="PTHR43298">
    <property type="entry name" value="MULTIDRUG RESISTANCE PROTEIN NORM-RELATED"/>
    <property type="match status" value="1"/>
</dbReference>
<dbReference type="InterPro" id="IPR002528">
    <property type="entry name" value="MATE_fam"/>
</dbReference>
<dbReference type="InterPro" id="IPR050222">
    <property type="entry name" value="MATE_MdtK"/>
</dbReference>
<feature type="transmembrane region" description="Helical" evidence="6">
    <location>
        <begin position="79"/>
        <end position="102"/>
    </location>
</feature>
<sequence>MEKYHKSYLTLGIPLGLESFFLVLINAVNQILVSSLGKEVIAAVAIISQPRMIVYAFARSISYSLSIMISKEIDEDEEIFPAFILPAFIFMGFILTLMFIFIRPILIFAGAGEDYLGLAITYARWNIGFILFYSFTTIGQSVLISKGHGTFILLSNIISSLINIGLCYCLIHGIFVKDPMGIVGLGLGGLVSSIINFILTLIFLLAKGYLVLRDLKLFPSISLFEKFKKEFNGIFLEQISERLGMFLYAKFAASLGTAQFAAHSIGMNIGDMYWAFAQGMSKASMTLSSELFARKKARDFRSLFKFASWVNFALSSLVAIGFYFFGAKLVGIYTKDPDVFGLTMLLIPFTALVSFPEGQAMIGSSSLRAIGRAKIVALLYFIITSLIRPFATLGLIGLFGYLGPIIALFIDQVLKAFTTNFFLIRDKNLRK</sequence>